<organism evidence="3 4">
    <name type="scientific">Tsukamurella pseudospumae</name>
    <dbReference type="NCBI Taxonomy" id="239498"/>
    <lineage>
        <taxon>Bacteria</taxon>
        <taxon>Bacillati</taxon>
        <taxon>Actinomycetota</taxon>
        <taxon>Actinomycetes</taxon>
        <taxon>Mycobacteriales</taxon>
        <taxon>Tsukamurellaceae</taxon>
        <taxon>Tsukamurella</taxon>
    </lineage>
</organism>
<dbReference type="RefSeq" id="WP_068746412.1">
    <property type="nucleotide sequence ID" value="NZ_LSRE01000034.1"/>
</dbReference>
<protein>
    <submittedName>
        <fullName evidence="3">Uncharacterized protein</fullName>
    </submittedName>
</protein>
<dbReference type="PROSITE" id="PS51318">
    <property type="entry name" value="TAT"/>
    <property type="match status" value="1"/>
</dbReference>
<dbReference type="EMBL" id="LSRE01000034">
    <property type="protein sequence ID" value="KXO93918.1"/>
    <property type="molecule type" value="Genomic_DNA"/>
</dbReference>
<evidence type="ECO:0000313" key="3">
    <source>
        <dbReference type="EMBL" id="KXO93918.1"/>
    </source>
</evidence>
<proteinExistence type="predicted"/>
<comment type="caution">
    <text evidence="3">The sequence shown here is derived from an EMBL/GenBank/DDBJ whole genome shotgun (WGS) entry which is preliminary data.</text>
</comment>
<dbReference type="Proteomes" id="UP000070409">
    <property type="component" value="Unassembled WGS sequence"/>
</dbReference>
<keyword evidence="4" id="KW-1185">Reference proteome</keyword>
<feature type="signal peptide" evidence="2">
    <location>
        <begin position="1"/>
        <end position="26"/>
    </location>
</feature>
<dbReference type="InterPro" id="IPR006311">
    <property type="entry name" value="TAT_signal"/>
</dbReference>
<evidence type="ECO:0000313" key="4">
    <source>
        <dbReference type="Proteomes" id="UP000070409"/>
    </source>
</evidence>
<sequence length="191" mass="19711">MITRRSAAAGALALGAATVLPGVANAAPVQPRAAIVSAGELPAGSSGYTLSTKVAQPPTKPARDTPCDRMAHRIETALAGSTTVEVSATRGTDEIHVGISEGSGVSTARDVITACNTDPGVVPQATVGAPSDLARLAPFITRTRDGRLLQATIDLRGVSVTVYVVNMDRSVDSSIFWQVLRAQVAKVERQP</sequence>
<feature type="region of interest" description="Disordered" evidence="1">
    <location>
        <begin position="46"/>
        <end position="66"/>
    </location>
</feature>
<gene>
    <name evidence="3" type="ORF">AXK61_05110</name>
</gene>
<reference evidence="3 4" key="1">
    <citation type="submission" date="2016-02" db="EMBL/GenBank/DDBJ databases">
        <authorList>
            <person name="Teng J.L."/>
            <person name="Tang Y."/>
            <person name="Huang Y."/>
            <person name="Guo F."/>
            <person name="Wei W."/>
            <person name="Chen J.H."/>
            <person name="Wong S.Y."/>
            <person name="Lau S.K."/>
            <person name="Woo P.C."/>
        </authorList>
    </citation>
    <scope>NUCLEOTIDE SEQUENCE [LARGE SCALE GENOMIC DNA]</scope>
    <source>
        <strain evidence="3 4">JCM 13375</strain>
    </source>
</reference>
<keyword evidence="2" id="KW-0732">Signal</keyword>
<name>A0A137Z6X6_9ACTN</name>
<accession>A0A137Z6X6</accession>
<evidence type="ECO:0000256" key="1">
    <source>
        <dbReference type="SAM" id="MobiDB-lite"/>
    </source>
</evidence>
<evidence type="ECO:0000256" key="2">
    <source>
        <dbReference type="SAM" id="SignalP"/>
    </source>
</evidence>
<feature type="chain" id="PRO_5046923676" evidence="2">
    <location>
        <begin position="27"/>
        <end position="191"/>
    </location>
</feature>